<dbReference type="InterPro" id="IPR042099">
    <property type="entry name" value="ANL_N_sf"/>
</dbReference>
<sequence>MSVIVTVEAGRRRPVPAPAPAPAPVAVPLVGRLATWAHRRPADTAYTFVDFAADPEGVPRDLSWGELHRRATVLAGRLRRVAAQGDRVAVLAPSGPEYVVALFACWYAGTVAVPLFPPDLPRHGERLASSYVDCAPRCVVTTSAAADRVKEFIEARPGRPALILADDDGAAAEPFTRSAASRDDVAYLQYTSGSTRTPAGVVISYGNLAANVRQLWTAFAEGRGAVTAVNWLPLFHDMGLLATVAVPLLHGTRSVFFDPVAFLMRPERWLRLLSTAGTAYTAAPNFAYDYCVRRIAPAARAGFDLSRVFVWLNGAEPVRAGTVAAFADAFAGSGVDRSAICAAYGLAEATVFVAGDPPERPPTVTRFDRVALAAGTARVARDGAATSELVSCGRPVGQRVAIVDPDRRVRLPDGEVGEIWVYGANTARRYWRQPELTAEVFGAMLTGSGGLPIGPWMRTGDLGVVYEGELYITGRRRDLIIVAGRNHYPQDIEATAAAAAPQVADGHVVAFAVSHFGAPDGAVEKAVVVAERARSAPPGDHGPDEAARDVRAAVWAAHDLALHDVLLIEPGGLPRTSSGKLTRNLARERYLAGGFPTRPAR</sequence>
<dbReference type="Gene3D" id="3.30.300.30">
    <property type="match status" value="1"/>
</dbReference>
<dbReference type="InterPro" id="IPR045851">
    <property type="entry name" value="AMP-bd_C_sf"/>
</dbReference>
<evidence type="ECO:0000313" key="5">
    <source>
        <dbReference type="Proteomes" id="UP001144280"/>
    </source>
</evidence>
<evidence type="ECO:0000256" key="2">
    <source>
        <dbReference type="ARBA" id="ARBA00022598"/>
    </source>
</evidence>
<dbReference type="InterPro" id="IPR000873">
    <property type="entry name" value="AMP-dep_synth/lig_dom"/>
</dbReference>
<dbReference type="CDD" id="cd05931">
    <property type="entry name" value="FAAL"/>
    <property type="match status" value="1"/>
</dbReference>
<protein>
    <submittedName>
        <fullName evidence="4">Acyl-CoA synthetase</fullName>
    </submittedName>
</protein>
<keyword evidence="5" id="KW-1185">Reference proteome</keyword>
<evidence type="ECO:0000313" key="4">
    <source>
        <dbReference type="EMBL" id="GLH96023.1"/>
    </source>
</evidence>
<dbReference type="Gene3D" id="3.40.50.12780">
    <property type="entry name" value="N-terminal domain of ligase-like"/>
    <property type="match status" value="1"/>
</dbReference>
<organism evidence="4 5">
    <name type="scientific">Phytohabitans aurantiacus</name>
    <dbReference type="NCBI Taxonomy" id="3016789"/>
    <lineage>
        <taxon>Bacteria</taxon>
        <taxon>Bacillati</taxon>
        <taxon>Actinomycetota</taxon>
        <taxon>Actinomycetes</taxon>
        <taxon>Micromonosporales</taxon>
        <taxon>Micromonosporaceae</taxon>
    </lineage>
</organism>
<dbReference type="RefSeq" id="WP_281893149.1">
    <property type="nucleotide sequence ID" value="NZ_BSDI01000005.1"/>
</dbReference>
<reference evidence="4" key="1">
    <citation type="submission" date="2022-12" db="EMBL/GenBank/DDBJ databases">
        <title>New Phytohabitans aurantiacus sp. RD004123 nov., an actinomycete isolated from soil.</title>
        <authorList>
            <person name="Triningsih D.W."/>
            <person name="Harunari E."/>
            <person name="Igarashi Y."/>
        </authorList>
    </citation>
    <scope>NUCLEOTIDE SEQUENCE</scope>
    <source>
        <strain evidence="4">RD004123</strain>
    </source>
</reference>
<evidence type="ECO:0000259" key="3">
    <source>
        <dbReference type="Pfam" id="PF00501"/>
    </source>
</evidence>
<feature type="domain" description="AMP-dependent synthetase/ligase" evidence="3">
    <location>
        <begin position="34"/>
        <end position="431"/>
    </location>
</feature>
<dbReference type="InterPro" id="IPR040097">
    <property type="entry name" value="FAAL/FAAC"/>
</dbReference>
<dbReference type="EMBL" id="BSDI01000005">
    <property type="protein sequence ID" value="GLH96023.1"/>
    <property type="molecule type" value="Genomic_DNA"/>
</dbReference>
<comment type="caution">
    <text evidence="4">The sequence shown here is derived from an EMBL/GenBank/DDBJ whole genome shotgun (WGS) entry which is preliminary data.</text>
</comment>
<name>A0ABQ5QMV7_9ACTN</name>
<keyword evidence="2" id="KW-0436">Ligase</keyword>
<dbReference type="PANTHER" id="PTHR22754">
    <property type="entry name" value="DISCO-INTERACTING PROTEIN 2 DIP2 -RELATED"/>
    <property type="match status" value="1"/>
</dbReference>
<dbReference type="Proteomes" id="UP001144280">
    <property type="component" value="Unassembled WGS sequence"/>
</dbReference>
<gene>
    <name evidence="4" type="ORF">Pa4123_12960</name>
</gene>
<proteinExistence type="inferred from homology"/>
<dbReference type="PANTHER" id="PTHR22754:SF32">
    <property type="entry name" value="DISCO-INTERACTING PROTEIN 2"/>
    <property type="match status" value="1"/>
</dbReference>
<accession>A0ABQ5QMV7</accession>
<dbReference type="Pfam" id="PF00501">
    <property type="entry name" value="AMP-binding"/>
    <property type="match status" value="1"/>
</dbReference>
<dbReference type="SUPFAM" id="SSF56801">
    <property type="entry name" value="Acetyl-CoA synthetase-like"/>
    <property type="match status" value="1"/>
</dbReference>
<evidence type="ECO:0000256" key="1">
    <source>
        <dbReference type="ARBA" id="ARBA00006432"/>
    </source>
</evidence>
<comment type="similarity">
    <text evidence="1">Belongs to the ATP-dependent AMP-binding enzyme family.</text>
</comment>